<proteinExistence type="predicted"/>
<accession>A0A0E2B8E9</accession>
<reference evidence="2 3" key="1">
    <citation type="submission" date="2012-10" db="EMBL/GenBank/DDBJ databases">
        <authorList>
            <person name="Harkins D.M."/>
            <person name="Durkin A.S."/>
            <person name="Brinkac L.M."/>
            <person name="Selengut J.D."/>
            <person name="Sanka R."/>
            <person name="DePew J."/>
            <person name="Purushe J."/>
            <person name="Peacock S.J."/>
            <person name="Thaipadungpanit J."/>
            <person name="Wuthiekanun V.W."/>
            <person name="Day N.P."/>
            <person name="Vinetz J.M."/>
            <person name="Sutton G.G."/>
            <person name="Nelson W.C."/>
            <person name="Fouts D.E."/>
        </authorList>
    </citation>
    <scope>NUCLEOTIDE SEQUENCE [LARGE SCALE GENOMIC DNA]</scope>
    <source>
        <strain evidence="2 3">H1</strain>
    </source>
</reference>
<protein>
    <submittedName>
        <fullName evidence="2">Uncharacterized protein</fullName>
    </submittedName>
</protein>
<dbReference type="Proteomes" id="UP000006253">
    <property type="component" value="Unassembled WGS sequence"/>
</dbReference>
<sequence>MTQQSGYNRPGFWTFIIVLLGNLAFFAYLSFLHPGVKEHSLNLPANIQAK</sequence>
<dbReference type="AlphaFoldDB" id="A0A0E2B8E9"/>
<gene>
    <name evidence="2" type="ORF">LEP1GSC081_0591</name>
</gene>
<feature type="transmembrane region" description="Helical" evidence="1">
    <location>
        <begin position="12"/>
        <end position="31"/>
    </location>
</feature>
<evidence type="ECO:0000256" key="1">
    <source>
        <dbReference type="SAM" id="Phobius"/>
    </source>
</evidence>
<keyword evidence="1" id="KW-0812">Transmembrane</keyword>
<evidence type="ECO:0000313" key="2">
    <source>
        <dbReference type="EMBL" id="EKO17473.1"/>
    </source>
</evidence>
<keyword evidence="1" id="KW-1133">Transmembrane helix</keyword>
<dbReference type="EMBL" id="AHMY02000010">
    <property type="protein sequence ID" value="EKO17473.1"/>
    <property type="molecule type" value="Genomic_DNA"/>
</dbReference>
<comment type="caution">
    <text evidence="2">The sequence shown here is derived from an EMBL/GenBank/DDBJ whole genome shotgun (WGS) entry which is preliminary data.</text>
</comment>
<dbReference type="GeneID" id="62532695"/>
<organism evidence="2 3">
    <name type="scientific">Leptospira kirschneri str. H1</name>
    <dbReference type="NCBI Taxonomy" id="1049966"/>
    <lineage>
        <taxon>Bacteria</taxon>
        <taxon>Pseudomonadati</taxon>
        <taxon>Spirochaetota</taxon>
        <taxon>Spirochaetia</taxon>
        <taxon>Leptospirales</taxon>
        <taxon>Leptospiraceae</taxon>
        <taxon>Leptospira</taxon>
    </lineage>
</organism>
<dbReference type="RefSeq" id="WP_001978622.1">
    <property type="nucleotide sequence ID" value="NZ_AHMY02000010.1"/>
</dbReference>
<name>A0A0E2B8E9_9LEPT</name>
<keyword evidence="1" id="KW-0472">Membrane</keyword>
<evidence type="ECO:0000313" key="3">
    <source>
        <dbReference type="Proteomes" id="UP000006253"/>
    </source>
</evidence>